<dbReference type="InterPro" id="IPR016064">
    <property type="entry name" value="NAD/diacylglycerol_kinase_sf"/>
</dbReference>
<evidence type="ECO:0000256" key="3">
    <source>
        <dbReference type="ARBA" id="ARBA00022516"/>
    </source>
</evidence>
<evidence type="ECO:0000256" key="6">
    <source>
        <dbReference type="ARBA" id="ARBA00022741"/>
    </source>
</evidence>
<dbReference type="EC" id="2.7.1.107" evidence="15"/>
<evidence type="ECO:0000313" key="15">
    <source>
        <dbReference type="EMBL" id="MDF8263784.1"/>
    </source>
</evidence>
<dbReference type="GO" id="GO:0004143">
    <property type="term" value="F:ATP-dependent diacylglycerol kinase activity"/>
    <property type="evidence" value="ECO:0007669"/>
    <property type="project" value="UniProtKB-EC"/>
</dbReference>
<evidence type="ECO:0000256" key="9">
    <source>
        <dbReference type="ARBA" id="ARBA00022842"/>
    </source>
</evidence>
<dbReference type="EMBL" id="JAROAV010000021">
    <property type="protein sequence ID" value="MDF8263784.1"/>
    <property type="molecule type" value="Genomic_DNA"/>
</dbReference>
<keyword evidence="8" id="KW-0067">ATP-binding</keyword>
<dbReference type="InterPro" id="IPR001206">
    <property type="entry name" value="Diacylglycerol_kinase_cat_dom"/>
</dbReference>
<dbReference type="InterPro" id="IPR045540">
    <property type="entry name" value="YegS/DAGK_C"/>
</dbReference>
<dbReference type="NCBIfam" id="NF008882">
    <property type="entry name" value="PRK11914.1"/>
    <property type="match status" value="1"/>
</dbReference>
<keyword evidence="16" id="KW-1185">Reference proteome</keyword>
<dbReference type="Gene3D" id="2.60.200.40">
    <property type="match status" value="1"/>
</dbReference>
<evidence type="ECO:0000259" key="14">
    <source>
        <dbReference type="PROSITE" id="PS50146"/>
    </source>
</evidence>
<evidence type="ECO:0000256" key="10">
    <source>
        <dbReference type="ARBA" id="ARBA00023098"/>
    </source>
</evidence>
<evidence type="ECO:0000256" key="8">
    <source>
        <dbReference type="ARBA" id="ARBA00022840"/>
    </source>
</evidence>
<keyword evidence="10" id="KW-0443">Lipid metabolism</keyword>
<dbReference type="PANTHER" id="PTHR12358">
    <property type="entry name" value="SPHINGOSINE KINASE"/>
    <property type="match status" value="1"/>
</dbReference>
<evidence type="ECO:0000256" key="4">
    <source>
        <dbReference type="ARBA" id="ARBA00022679"/>
    </source>
</evidence>
<evidence type="ECO:0000256" key="11">
    <source>
        <dbReference type="ARBA" id="ARBA00023209"/>
    </source>
</evidence>
<evidence type="ECO:0000256" key="12">
    <source>
        <dbReference type="ARBA" id="ARBA00023264"/>
    </source>
</evidence>
<dbReference type="RefSeq" id="WP_277191435.1">
    <property type="nucleotide sequence ID" value="NZ_JAROAV010000021.1"/>
</dbReference>
<keyword evidence="6" id="KW-0547">Nucleotide-binding</keyword>
<sequence>MTSAPRSRLAVLTNPNAGHGKGEDAVAPVLQMLRARGVEVDHVTGSSREDAAARILAAAAQRPDAILSVGGDGTHGLAVQAAAATGVPLAIVPAGTGNDLARVIDLPLKDVSAAVDVALEGEAAPFDLGRVTTADGSSRYFATIAMAGFDSLVADRNNALRWPNGRARYVLSIGVEYLRLRPRQFRLVIDDEVIDGALILVAVGNTRSYGGDMRMCPSADPHDGLLDVTVMHTVPYPRLELPTVLPKIFTGTHVDHRAVRTHRGKRIEIITPDMNAYADGDCAGPLPAVIEAVPDGLSLITP</sequence>
<comment type="similarity">
    <text evidence="2">Belongs to the diacylglycerol/lipid kinase family.</text>
</comment>
<dbReference type="SUPFAM" id="SSF111331">
    <property type="entry name" value="NAD kinase/diacylglycerol kinase-like"/>
    <property type="match status" value="1"/>
</dbReference>
<dbReference type="PROSITE" id="PS50146">
    <property type="entry name" value="DAGK"/>
    <property type="match status" value="1"/>
</dbReference>
<dbReference type="SMART" id="SM00046">
    <property type="entry name" value="DAGKc"/>
    <property type="match status" value="1"/>
</dbReference>
<name>A0ABT6C6S9_9MICO</name>
<dbReference type="Gene3D" id="3.40.50.10330">
    <property type="entry name" value="Probable inorganic polyphosphate/atp-NAD kinase, domain 1"/>
    <property type="match status" value="1"/>
</dbReference>
<evidence type="ECO:0000313" key="16">
    <source>
        <dbReference type="Proteomes" id="UP001528912"/>
    </source>
</evidence>
<dbReference type="PANTHER" id="PTHR12358:SF106">
    <property type="entry name" value="LIPID KINASE YEGS"/>
    <property type="match status" value="1"/>
</dbReference>
<evidence type="ECO:0000256" key="1">
    <source>
        <dbReference type="ARBA" id="ARBA00001946"/>
    </source>
</evidence>
<organism evidence="15 16">
    <name type="scientific">Luteipulveratus flavus</name>
    <dbReference type="NCBI Taxonomy" id="3031728"/>
    <lineage>
        <taxon>Bacteria</taxon>
        <taxon>Bacillati</taxon>
        <taxon>Actinomycetota</taxon>
        <taxon>Actinomycetes</taxon>
        <taxon>Micrococcales</taxon>
        <taxon>Dermacoccaceae</taxon>
        <taxon>Luteipulveratus</taxon>
    </lineage>
</organism>
<feature type="region of interest" description="Disordered" evidence="13">
    <location>
        <begin position="1"/>
        <end position="23"/>
    </location>
</feature>
<comment type="caution">
    <text evidence="15">The sequence shown here is derived from an EMBL/GenBank/DDBJ whole genome shotgun (WGS) entry which is preliminary data.</text>
</comment>
<dbReference type="Proteomes" id="UP001528912">
    <property type="component" value="Unassembled WGS sequence"/>
</dbReference>
<dbReference type="Pfam" id="PF00781">
    <property type="entry name" value="DAGK_cat"/>
    <property type="match status" value="1"/>
</dbReference>
<keyword evidence="5" id="KW-0479">Metal-binding</keyword>
<protein>
    <submittedName>
        <fullName evidence="15">Diacylglycerol kinase</fullName>
        <ecNumber evidence="15">2.7.1.107</ecNumber>
    </submittedName>
</protein>
<dbReference type="InterPro" id="IPR005218">
    <property type="entry name" value="Diacylglycerol/lipid_kinase"/>
</dbReference>
<evidence type="ECO:0000256" key="2">
    <source>
        <dbReference type="ARBA" id="ARBA00005983"/>
    </source>
</evidence>
<proteinExistence type="inferred from homology"/>
<keyword evidence="9" id="KW-0460">Magnesium</keyword>
<keyword evidence="4 15" id="KW-0808">Transferase</keyword>
<dbReference type="NCBIfam" id="TIGR00147">
    <property type="entry name" value="YegS/Rv2252/BmrU family lipid kinase"/>
    <property type="match status" value="1"/>
</dbReference>
<gene>
    <name evidence="15" type="ORF">P4R38_05965</name>
</gene>
<keyword evidence="11" id="KW-0594">Phospholipid biosynthesis</keyword>
<keyword evidence="12" id="KW-1208">Phospholipid metabolism</keyword>
<keyword evidence="7 15" id="KW-0418">Kinase</keyword>
<keyword evidence="3" id="KW-0444">Lipid biosynthesis</keyword>
<accession>A0ABT6C6S9</accession>
<dbReference type="Pfam" id="PF19279">
    <property type="entry name" value="YegS_C"/>
    <property type="match status" value="1"/>
</dbReference>
<dbReference type="InterPro" id="IPR050187">
    <property type="entry name" value="Lipid_Phosphate_FormReg"/>
</dbReference>
<evidence type="ECO:0000256" key="7">
    <source>
        <dbReference type="ARBA" id="ARBA00022777"/>
    </source>
</evidence>
<feature type="domain" description="DAGKc" evidence="14">
    <location>
        <begin position="4"/>
        <end position="135"/>
    </location>
</feature>
<reference evidence="15 16" key="1">
    <citation type="submission" date="2023-03" db="EMBL/GenBank/DDBJ databases">
        <title>YIM 133296 draft genome.</title>
        <authorList>
            <person name="Xiong L."/>
        </authorList>
    </citation>
    <scope>NUCLEOTIDE SEQUENCE [LARGE SCALE GENOMIC DNA]</scope>
    <source>
        <strain evidence="15 16">YIM 133296</strain>
    </source>
</reference>
<evidence type="ECO:0000256" key="13">
    <source>
        <dbReference type="SAM" id="MobiDB-lite"/>
    </source>
</evidence>
<evidence type="ECO:0000256" key="5">
    <source>
        <dbReference type="ARBA" id="ARBA00022723"/>
    </source>
</evidence>
<comment type="cofactor">
    <cofactor evidence="1">
        <name>Mg(2+)</name>
        <dbReference type="ChEBI" id="CHEBI:18420"/>
    </cofactor>
</comment>
<dbReference type="InterPro" id="IPR017438">
    <property type="entry name" value="ATP-NAD_kinase_N"/>
</dbReference>